<dbReference type="RefSeq" id="XP_007403339.1">
    <property type="nucleotide sequence ID" value="XM_007403277.1"/>
</dbReference>
<protein>
    <submittedName>
        <fullName evidence="1">Uncharacterized protein</fullName>
    </submittedName>
</protein>
<keyword evidence="2" id="KW-1185">Reference proteome</keyword>
<organism evidence="1 2">
    <name type="scientific">Phanerochaete carnosa (strain HHB-10118-sp)</name>
    <name type="common">White-rot fungus</name>
    <name type="synonym">Peniophora carnosa</name>
    <dbReference type="NCBI Taxonomy" id="650164"/>
    <lineage>
        <taxon>Eukaryota</taxon>
        <taxon>Fungi</taxon>
        <taxon>Dikarya</taxon>
        <taxon>Basidiomycota</taxon>
        <taxon>Agaricomycotina</taxon>
        <taxon>Agaricomycetes</taxon>
        <taxon>Polyporales</taxon>
        <taxon>Phanerochaetaceae</taxon>
        <taxon>Phanerochaete</taxon>
    </lineage>
</organism>
<dbReference type="AlphaFoldDB" id="K5VND3"/>
<gene>
    <name evidence="1" type="ORF">PHACADRAFT_203243</name>
</gene>
<dbReference type="EMBL" id="JH931431">
    <property type="protein sequence ID" value="EKM48109.1"/>
    <property type="molecule type" value="Genomic_DNA"/>
</dbReference>
<evidence type="ECO:0000313" key="1">
    <source>
        <dbReference type="EMBL" id="EKM48109.1"/>
    </source>
</evidence>
<dbReference type="KEGG" id="pco:PHACADRAFT_203243"/>
<name>K5VND3_PHACS</name>
<evidence type="ECO:0000313" key="2">
    <source>
        <dbReference type="Proteomes" id="UP000008370"/>
    </source>
</evidence>
<dbReference type="InParanoid" id="K5VND3"/>
<sequence>MKFEFLNDFIDVSHLNYISDCGTVDKVNPQHLRLVMCGPGLKAFKPAKPGPKSLARVKPGSGLKAGLRV</sequence>
<dbReference type="HOGENOM" id="CLU_2776757_0_0_1"/>
<reference evidence="1 2" key="1">
    <citation type="journal article" date="2012" name="BMC Genomics">
        <title>Comparative genomics of the white-rot fungi, Phanerochaete carnosa and P. chrysosporium, to elucidate the genetic basis of the distinct wood types they colonize.</title>
        <authorList>
            <person name="Suzuki H."/>
            <person name="MacDonald J."/>
            <person name="Syed K."/>
            <person name="Salamov A."/>
            <person name="Hori C."/>
            <person name="Aerts A."/>
            <person name="Henrissat B."/>
            <person name="Wiebenga A."/>
            <person name="vanKuyk P.A."/>
            <person name="Barry K."/>
            <person name="Lindquist E."/>
            <person name="LaButti K."/>
            <person name="Lapidus A."/>
            <person name="Lucas S."/>
            <person name="Coutinho P."/>
            <person name="Gong Y."/>
            <person name="Samejima M."/>
            <person name="Mahadevan R."/>
            <person name="Abou-Zaid M."/>
            <person name="de Vries R.P."/>
            <person name="Igarashi K."/>
            <person name="Yadav J.S."/>
            <person name="Grigoriev I.V."/>
            <person name="Master E.R."/>
        </authorList>
    </citation>
    <scope>NUCLEOTIDE SEQUENCE [LARGE SCALE GENOMIC DNA]</scope>
    <source>
        <strain evidence="1 2">HHB-10118-sp</strain>
    </source>
</reference>
<proteinExistence type="predicted"/>
<accession>K5VND3</accession>
<dbReference type="Proteomes" id="UP000008370">
    <property type="component" value="Unassembled WGS sequence"/>
</dbReference>
<dbReference type="GeneID" id="18912111"/>